<dbReference type="AlphaFoldDB" id="A0A803PDR4"/>
<dbReference type="CDD" id="cd06899">
    <property type="entry name" value="lectin_legume_LecRK_Arcelin_ConA"/>
    <property type="match status" value="1"/>
</dbReference>
<feature type="domain" description="Legume lectin" evidence="3">
    <location>
        <begin position="9"/>
        <end position="217"/>
    </location>
</feature>
<dbReference type="InterPro" id="IPR013320">
    <property type="entry name" value="ConA-like_dom_sf"/>
</dbReference>
<dbReference type="Gene3D" id="2.60.120.200">
    <property type="match status" value="1"/>
</dbReference>
<protein>
    <recommendedName>
        <fullName evidence="3">Legume lectin domain-containing protein</fullName>
    </recommendedName>
</protein>
<dbReference type="Proteomes" id="UP000596661">
    <property type="component" value="Chromosome 4"/>
</dbReference>
<dbReference type="InterPro" id="IPR050258">
    <property type="entry name" value="Leguminous_Lectin"/>
</dbReference>
<evidence type="ECO:0000259" key="3">
    <source>
        <dbReference type="Pfam" id="PF00139"/>
    </source>
</evidence>
<reference evidence="4" key="2">
    <citation type="submission" date="2021-03" db="UniProtKB">
        <authorList>
            <consortium name="EnsemblPlants"/>
        </authorList>
    </citation>
    <scope>IDENTIFICATION</scope>
</reference>
<dbReference type="SUPFAM" id="SSF49899">
    <property type="entry name" value="Concanavalin A-like lectins/glucanases"/>
    <property type="match status" value="1"/>
</dbReference>
<dbReference type="EMBL" id="UZAU01000395">
    <property type="status" value="NOT_ANNOTATED_CDS"/>
    <property type="molecule type" value="Genomic_DNA"/>
</dbReference>
<dbReference type="PANTHER" id="PTHR32401">
    <property type="entry name" value="CONCANAVALIN A-LIKE LECTIN FAMILY PROTEIN"/>
    <property type="match status" value="1"/>
</dbReference>
<proteinExistence type="inferred from homology"/>
<keyword evidence="5" id="KW-1185">Reference proteome</keyword>
<dbReference type="InterPro" id="IPR001220">
    <property type="entry name" value="Legume_lectin_dom"/>
</dbReference>
<evidence type="ECO:0000256" key="2">
    <source>
        <dbReference type="ARBA" id="ARBA00022734"/>
    </source>
</evidence>
<dbReference type="PIRSF" id="PIRSF002690">
    <property type="entry name" value="L-type_lectin_plant"/>
    <property type="match status" value="1"/>
</dbReference>
<evidence type="ECO:0000313" key="5">
    <source>
        <dbReference type="Proteomes" id="UP000596661"/>
    </source>
</evidence>
<evidence type="ECO:0000256" key="1">
    <source>
        <dbReference type="ARBA" id="ARBA00007606"/>
    </source>
</evidence>
<comment type="similarity">
    <text evidence="1">Belongs to the leguminous lectin family.</text>
</comment>
<dbReference type="Gramene" id="evm.model.04.1594">
    <property type="protein sequence ID" value="cds.evm.model.04.1594"/>
    <property type="gene ID" value="evm.TU.04.1594"/>
</dbReference>
<reference evidence="4" key="1">
    <citation type="submission" date="2018-11" db="EMBL/GenBank/DDBJ databases">
        <authorList>
            <person name="Grassa J C."/>
        </authorList>
    </citation>
    <scope>NUCLEOTIDE SEQUENCE [LARGE SCALE GENOMIC DNA]</scope>
</reference>
<dbReference type="OMA" id="GANTESH"/>
<dbReference type="InterPro" id="IPR016363">
    <property type="entry name" value="L-lectin"/>
</dbReference>
<sequence>MINKFTFLCRVGWATYPASVPLWDPSTGKLADFTTNFSFTIDTGNMSTYGHGLTFFLAPAGYQIPPNSAGGFLGLFNTTTADGIGGDHHHHQYSTSGSNQLVHVEFDSFSNPEWDPPTEHVGINVNSIASSVYTPWNASLHSTDNVLVSISYDSKAKNLKVDWSYEKSSAYKESVTSLSYKIDLSKVLPQWVTMGFSAATGLYGARHRLNSWEFNSTLDT</sequence>
<dbReference type="GO" id="GO:0030246">
    <property type="term" value="F:carbohydrate binding"/>
    <property type="evidence" value="ECO:0007669"/>
    <property type="project" value="UniProtKB-KW"/>
</dbReference>
<dbReference type="PANTHER" id="PTHR32401:SF47">
    <property type="entry name" value="LEGUME LECTIN DOMAIN-CONTAINING PROTEIN"/>
    <property type="match status" value="1"/>
</dbReference>
<accession>A0A803PDR4</accession>
<organism evidence="4 5">
    <name type="scientific">Cannabis sativa</name>
    <name type="common">Hemp</name>
    <name type="synonym">Marijuana</name>
    <dbReference type="NCBI Taxonomy" id="3483"/>
    <lineage>
        <taxon>Eukaryota</taxon>
        <taxon>Viridiplantae</taxon>
        <taxon>Streptophyta</taxon>
        <taxon>Embryophyta</taxon>
        <taxon>Tracheophyta</taxon>
        <taxon>Spermatophyta</taxon>
        <taxon>Magnoliopsida</taxon>
        <taxon>eudicotyledons</taxon>
        <taxon>Gunneridae</taxon>
        <taxon>Pentapetalae</taxon>
        <taxon>rosids</taxon>
        <taxon>fabids</taxon>
        <taxon>Rosales</taxon>
        <taxon>Cannabaceae</taxon>
        <taxon>Cannabis</taxon>
    </lineage>
</organism>
<dbReference type="EnsemblPlants" id="evm.model.04.1594">
    <property type="protein sequence ID" value="cds.evm.model.04.1594"/>
    <property type="gene ID" value="evm.TU.04.1594"/>
</dbReference>
<dbReference type="Pfam" id="PF00139">
    <property type="entry name" value="Lectin_legB"/>
    <property type="match status" value="1"/>
</dbReference>
<evidence type="ECO:0000313" key="4">
    <source>
        <dbReference type="EnsemblPlants" id="cds.evm.model.04.1594"/>
    </source>
</evidence>
<keyword evidence="2" id="KW-0430">Lectin</keyword>
<name>A0A803PDR4_CANSA</name>